<dbReference type="EMBL" id="BPQO01000030">
    <property type="protein sequence ID" value="GJD91668.1"/>
    <property type="molecule type" value="Genomic_DNA"/>
</dbReference>
<organism evidence="2 3">
    <name type="scientific">Methylobacterium hispanicum</name>
    <dbReference type="NCBI Taxonomy" id="270350"/>
    <lineage>
        <taxon>Bacteria</taxon>
        <taxon>Pseudomonadati</taxon>
        <taxon>Pseudomonadota</taxon>
        <taxon>Alphaproteobacteria</taxon>
        <taxon>Hyphomicrobiales</taxon>
        <taxon>Methylobacteriaceae</taxon>
        <taxon>Methylobacterium</taxon>
    </lineage>
</organism>
<feature type="transmembrane region" description="Helical" evidence="1">
    <location>
        <begin position="283"/>
        <end position="308"/>
    </location>
</feature>
<gene>
    <name evidence="2" type="ORF">BHAOGJBA_5216</name>
</gene>
<dbReference type="PANTHER" id="PTHR43471:SF1">
    <property type="entry name" value="ABC TRANSPORTER PERMEASE PROTEIN NOSY-RELATED"/>
    <property type="match status" value="1"/>
</dbReference>
<keyword evidence="1" id="KW-0472">Membrane</keyword>
<evidence type="ECO:0000313" key="3">
    <source>
        <dbReference type="Proteomes" id="UP001055247"/>
    </source>
</evidence>
<evidence type="ECO:0000313" key="2">
    <source>
        <dbReference type="EMBL" id="GJD91668.1"/>
    </source>
</evidence>
<keyword evidence="1" id="KW-1133">Transmembrane helix</keyword>
<dbReference type="AlphaFoldDB" id="A0AAV4ZUU6"/>
<dbReference type="PANTHER" id="PTHR43471">
    <property type="entry name" value="ABC TRANSPORTER PERMEASE"/>
    <property type="match status" value="1"/>
</dbReference>
<keyword evidence="3" id="KW-1185">Reference proteome</keyword>
<evidence type="ECO:0008006" key="4">
    <source>
        <dbReference type="Google" id="ProtNLM"/>
    </source>
</evidence>
<evidence type="ECO:0000256" key="1">
    <source>
        <dbReference type="SAM" id="Phobius"/>
    </source>
</evidence>
<dbReference type="RefSeq" id="WP_066920852.1">
    <property type="nucleotide sequence ID" value="NZ_BPQO01000030.1"/>
</dbReference>
<feature type="transmembrane region" description="Helical" evidence="1">
    <location>
        <begin position="486"/>
        <end position="504"/>
    </location>
</feature>
<dbReference type="InterPro" id="IPR021913">
    <property type="entry name" value="DUF3526"/>
</dbReference>
<dbReference type="Pfam" id="PF12040">
    <property type="entry name" value="DUF3526"/>
    <property type="match status" value="1"/>
</dbReference>
<dbReference type="Proteomes" id="UP001055247">
    <property type="component" value="Unassembled WGS sequence"/>
</dbReference>
<feature type="transmembrane region" description="Helical" evidence="1">
    <location>
        <begin position="215"/>
        <end position="244"/>
    </location>
</feature>
<comment type="caution">
    <text evidence="2">The sequence shown here is derived from an EMBL/GenBank/DDBJ whole genome shotgun (WGS) entry which is preliminary data.</text>
</comment>
<accession>A0AAV4ZUU6</accession>
<feature type="transmembrane region" description="Helical" evidence="1">
    <location>
        <begin position="250"/>
        <end position="276"/>
    </location>
</feature>
<sequence length="513" mass="53170">MARGARGARRAARPEAEALSAARFSRLVAAELRLVLRERLTWAILAALLAALCLAARTGAERVETVRAAIAQAEDDGARTVREARAAHARYARPSPITVNYWQDPTDAFGYMTYFLAAHAVKPPTPLAHLAAGQSDVQPALMRISFGFSTVFDDTAYELGSAARLRLGAFDLAFVLVYLVPLAVIALAGTRLAAEQDTGILRLIAAQPVGPRRVAAAKFGAVGLVALAGVLGGTGLALLAAGWAGPLAGWGGVLALIAACLAAYTLFWVAACALAASLWRGAVAALAILVLAWAGLTVALPTALGLAVDLLAPRPSRIAAIDTSRQAQAAFYAGETGTRVASAWLAARAPEAAARPGPSEKPEIKRLARDAFYDAALGQTRAALGAHARALAAWSGRLALLSPASALALALEKAAGTDAARHAAFLAASTAYRRDLRAFFEPRILAQALDPVPVCAGCPARLDFDAYDAVPAFAPAPALAAARHQAGLSLAALVAMALALAALAHRRLRRWPA</sequence>
<proteinExistence type="predicted"/>
<reference evidence="2" key="2">
    <citation type="submission" date="2021-08" db="EMBL/GenBank/DDBJ databases">
        <authorList>
            <person name="Tani A."/>
            <person name="Ola A."/>
            <person name="Ogura Y."/>
            <person name="Katsura K."/>
            <person name="Hayashi T."/>
        </authorList>
    </citation>
    <scope>NUCLEOTIDE SEQUENCE</scope>
    <source>
        <strain evidence="2">DSM 16372</strain>
    </source>
</reference>
<keyword evidence="1" id="KW-0812">Transmembrane</keyword>
<reference evidence="2" key="1">
    <citation type="journal article" date="2016" name="Front. Microbiol.">
        <title>Genome Sequence of the Piezophilic, Mesophilic Sulfate-Reducing Bacterium Desulfovibrio indicus J2T.</title>
        <authorList>
            <person name="Cao J."/>
            <person name="Maignien L."/>
            <person name="Shao Z."/>
            <person name="Alain K."/>
            <person name="Jebbar M."/>
        </authorList>
    </citation>
    <scope>NUCLEOTIDE SEQUENCE</scope>
    <source>
        <strain evidence="2">DSM 16372</strain>
    </source>
</reference>
<protein>
    <recommendedName>
        <fullName evidence="4">ABC transporter permease</fullName>
    </recommendedName>
</protein>
<dbReference type="Pfam" id="PF12730">
    <property type="entry name" value="ABC2_membrane_4"/>
    <property type="match status" value="1"/>
</dbReference>
<feature type="transmembrane region" description="Helical" evidence="1">
    <location>
        <begin position="172"/>
        <end position="194"/>
    </location>
</feature>
<name>A0AAV4ZUU6_9HYPH</name>